<proteinExistence type="predicted"/>
<dbReference type="Pfam" id="PF14907">
    <property type="entry name" value="NTP_transf_5"/>
    <property type="match status" value="1"/>
</dbReference>
<gene>
    <name evidence="1" type="ORF">NP596_01860</name>
</gene>
<evidence type="ECO:0000313" key="1">
    <source>
        <dbReference type="EMBL" id="MCQ8127188.1"/>
    </source>
</evidence>
<sequence length="367" mass="42038">MVCSLNTSLLLDVIQFPGNLRNLPLDSWDKLLRLARASNLIGRIAESVHDQNMLAFLPSKVRPHIIAARILSLHQRQAIQWEIRHLDDALRKLDIPKVLLKGAAYTINDLDAARGRLYGDVDLLVPRSHLAKAEAALMLKGWSVGNIDAYDQRYYRQWMHEIPPMIHCQRGSALDLHHNILPLTALNSPNIDLFFQNAIPSRVSGFAVLAHEDMVLHSAIHFFYESELRNGLRDLIDLNFLINQFLKEDQNFWTLLAERAYITGLSWPLLLAMSMLIDMLEMKVPENVYDNVKKAAKLDVLSRVLLPKIYLQALQSSHPLDNNFISAMSRFAIYIRGHYLRMPVKLLFPHLARKAVGRLIKANNRKK</sequence>
<organism evidence="1 2">
    <name type="scientific">Methylomonas rivi</name>
    <dbReference type="NCBI Taxonomy" id="2952226"/>
    <lineage>
        <taxon>Bacteria</taxon>
        <taxon>Pseudomonadati</taxon>
        <taxon>Pseudomonadota</taxon>
        <taxon>Gammaproteobacteria</taxon>
        <taxon>Methylococcales</taxon>
        <taxon>Methylococcaceae</taxon>
        <taxon>Methylomonas</taxon>
    </lineage>
</organism>
<dbReference type="Proteomes" id="UP001524586">
    <property type="component" value="Unassembled WGS sequence"/>
</dbReference>
<accession>A0ABT1U0U8</accession>
<protein>
    <submittedName>
        <fullName evidence="1">Nucleotidyltransferase family protein</fullName>
    </submittedName>
</protein>
<dbReference type="InterPro" id="IPR039498">
    <property type="entry name" value="NTP_transf_5"/>
</dbReference>
<keyword evidence="2" id="KW-1185">Reference proteome</keyword>
<comment type="caution">
    <text evidence="1">The sequence shown here is derived from an EMBL/GenBank/DDBJ whole genome shotgun (WGS) entry which is preliminary data.</text>
</comment>
<dbReference type="EMBL" id="JANIBK010000005">
    <property type="protein sequence ID" value="MCQ8127188.1"/>
    <property type="molecule type" value="Genomic_DNA"/>
</dbReference>
<reference evidence="1 2" key="1">
    <citation type="submission" date="2022-07" db="EMBL/GenBank/DDBJ databases">
        <title>Methylomonas rivi sp. nov., Methylomonas rosea sp. nov., Methylomonas aureus sp. nov. and Methylomonas subterranea sp. nov., four novel methanotrophs isolated from a freshwater creek and the deep terrestrial subsurface.</title>
        <authorList>
            <person name="Abin C."/>
            <person name="Sankaranarayanan K."/>
            <person name="Garner C."/>
            <person name="Sindelar R."/>
            <person name="Kotary K."/>
            <person name="Garner R."/>
            <person name="Barclay S."/>
            <person name="Lawson P."/>
            <person name="Krumholz L."/>
        </authorList>
    </citation>
    <scope>NUCLEOTIDE SEQUENCE [LARGE SCALE GENOMIC DNA]</scope>
    <source>
        <strain evidence="1 2">WSC-6</strain>
    </source>
</reference>
<name>A0ABT1U0U8_9GAMM</name>
<dbReference type="RefSeq" id="WP_256613504.1">
    <property type="nucleotide sequence ID" value="NZ_JANIBK010000005.1"/>
</dbReference>
<evidence type="ECO:0000313" key="2">
    <source>
        <dbReference type="Proteomes" id="UP001524586"/>
    </source>
</evidence>